<evidence type="ECO:0000313" key="4">
    <source>
        <dbReference type="Proteomes" id="UP000255469"/>
    </source>
</evidence>
<feature type="domain" description="IPT/TIG" evidence="1">
    <location>
        <begin position="146"/>
        <end position="206"/>
    </location>
</feature>
<evidence type="ECO:0000259" key="2">
    <source>
        <dbReference type="Pfam" id="PF18329"/>
    </source>
</evidence>
<dbReference type="AlphaFoldDB" id="A0A379ECV9"/>
<feature type="domain" description="Surface glycan-binding protein B xyloglucan binding" evidence="2">
    <location>
        <begin position="218"/>
        <end position="396"/>
    </location>
</feature>
<sequence>MTHMKIINQISYAALTVLVLLLSACQKDIVDHPDGDDFSSDGAPKIEKITPADQLETSITQGEMGQWLAIQGDNLAQVKAILFNDVNVDLKKIYAVRRRINVAIPAEAPTKLTNTITVQTEQGEVTYPFTILFPELVVNGFENEFAAAGTDAVVTGRFFDLYGLSGESASITIDGNPLKVVEKSDTRLVFTIPEGTAEGAEVVLNSPKMKTPYRLKFRDRGVPFFASYEKSYLFGQGFLWTDQGYFTDGTQEGDPVSPIGGSFFRRRNTYGAWNWDTLIAGHFDLADADVAAHTENYNVKFEVWTPKTNPLSTGDFIFWSTQSNDKMKLRWNPASGGSSFNTNGEWRTITLDAKTWFQSNDGKNTLKTGSNDLTIVYQPQNALDADFALTNFRFVKK</sequence>
<dbReference type="Gene3D" id="2.60.40.10">
    <property type="entry name" value="Immunoglobulins"/>
    <property type="match status" value="2"/>
</dbReference>
<organism evidence="3 4">
    <name type="scientific">Prevotella denticola</name>
    <dbReference type="NCBI Taxonomy" id="28129"/>
    <lineage>
        <taxon>Bacteria</taxon>
        <taxon>Pseudomonadati</taxon>
        <taxon>Bacteroidota</taxon>
        <taxon>Bacteroidia</taxon>
        <taxon>Bacteroidales</taxon>
        <taxon>Prevotellaceae</taxon>
        <taxon>Prevotella</taxon>
    </lineage>
</organism>
<gene>
    <name evidence="3" type="ORF">NCTC13067_02096</name>
</gene>
<name>A0A379ECV9_9BACT</name>
<dbReference type="Proteomes" id="UP000255469">
    <property type="component" value="Unassembled WGS sequence"/>
</dbReference>
<dbReference type="EMBL" id="UGTM01000002">
    <property type="protein sequence ID" value="SUB94234.1"/>
    <property type="molecule type" value="Genomic_DNA"/>
</dbReference>
<evidence type="ECO:0000259" key="1">
    <source>
        <dbReference type="Pfam" id="PF01833"/>
    </source>
</evidence>
<accession>A0A379ECV9</accession>
<dbReference type="InterPro" id="IPR013783">
    <property type="entry name" value="Ig-like_fold"/>
</dbReference>
<dbReference type="InterPro" id="IPR040475">
    <property type="entry name" value="SGBP_B_XBD"/>
</dbReference>
<proteinExistence type="predicted"/>
<dbReference type="PROSITE" id="PS51257">
    <property type="entry name" value="PROKAR_LIPOPROTEIN"/>
    <property type="match status" value="1"/>
</dbReference>
<dbReference type="RefSeq" id="WP_004353744.1">
    <property type="nucleotide sequence ID" value="NZ_CAUOME010000061.1"/>
</dbReference>
<dbReference type="GO" id="GO:0030247">
    <property type="term" value="F:polysaccharide binding"/>
    <property type="evidence" value="ECO:0007669"/>
    <property type="project" value="InterPro"/>
</dbReference>
<reference evidence="3 4" key="1">
    <citation type="submission" date="2018-06" db="EMBL/GenBank/DDBJ databases">
        <authorList>
            <consortium name="Pathogen Informatics"/>
            <person name="Doyle S."/>
        </authorList>
    </citation>
    <scope>NUCLEOTIDE SEQUENCE [LARGE SCALE GENOMIC DNA]</scope>
    <source>
        <strain evidence="3 4">NCTC13067</strain>
    </source>
</reference>
<dbReference type="Pfam" id="PF18329">
    <property type="entry name" value="SGBP_B_XBD"/>
    <property type="match status" value="1"/>
</dbReference>
<dbReference type="Pfam" id="PF01833">
    <property type="entry name" value="TIG"/>
    <property type="match status" value="1"/>
</dbReference>
<evidence type="ECO:0000313" key="3">
    <source>
        <dbReference type="EMBL" id="SUB94234.1"/>
    </source>
</evidence>
<dbReference type="InterPro" id="IPR002909">
    <property type="entry name" value="IPT_dom"/>
</dbReference>
<protein>
    <submittedName>
        <fullName evidence="3">IPT/TIG domain</fullName>
    </submittedName>
</protein>